<protein>
    <submittedName>
        <fullName evidence="1">Uncharacterized protein</fullName>
    </submittedName>
</protein>
<evidence type="ECO:0000313" key="2">
    <source>
        <dbReference type="Proteomes" id="UP000034838"/>
    </source>
</evidence>
<dbReference type="Proteomes" id="UP000034838">
    <property type="component" value="Unassembled WGS sequence"/>
</dbReference>
<dbReference type="EMBL" id="LBDA02000012">
    <property type="protein sequence ID" value="OIK28312.1"/>
    <property type="molecule type" value="Genomic_DNA"/>
</dbReference>
<reference evidence="1" key="1">
    <citation type="submission" date="2016-10" db="EMBL/GenBank/DDBJ databases">
        <title>Genome sequence of Streptomyces malaysiense MUSC 136.</title>
        <authorList>
            <person name="Lee L.-H."/>
            <person name="Ser H.-L."/>
        </authorList>
    </citation>
    <scope>NUCLEOTIDE SEQUENCE [LARGE SCALE GENOMIC DNA]</scope>
    <source>
        <strain evidence="1">MUSC 136</strain>
    </source>
</reference>
<dbReference type="RefSeq" id="WP_046425636.1">
    <property type="nucleotide sequence ID" value="NZ_LBDA02000012.1"/>
</dbReference>
<dbReference type="OrthoDB" id="4158533at2"/>
<gene>
    <name evidence="1" type="ORF">VT52_006490</name>
</gene>
<name>A0A1J4Q8A0_9ACTN</name>
<keyword evidence="2" id="KW-1185">Reference proteome</keyword>
<sequence length="208" mass="23360">MTVEVAPEVRAAQRRIVSTINASGRLNADGLALWREVNCGEWKATAADISRDLDLLQVPHTIVTAFRFPLATAYSKAMREGEEVRILRKDLAHLVPWMPSMEQTVADIPEDAPHWDFTVFQPRADGMVIAKLALSAEWPAWSKKQARAARLVCAECDYDLREFKDEARMPFDVRLPERPKARRLVCGQCCNDGVDEMERLAALAGKPS</sequence>
<comment type="caution">
    <text evidence="1">The sequence shown here is derived from an EMBL/GenBank/DDBJ whole genome shotgun (WGS) entry which is preliminary data.</text>
</comment>
<accession>A0A1J4Q8A0</accession>
<dbReference type="AlphaFoldDB" id="A0A1J4Q8A0"/>
<proteinExistence type="predicted"/>
<organism evidence="1 2">
    <name type="scientific">Streptomyces malaysiense</name>
    <dbReference type="NCBI Taxonomy" id="1428626"/>
    <lineage>
        <taxon>Bacteria</taxon>
        <taxon>Bacillati</taxon>
        <taxon>Actinomycetota</taxon>
        <taxon>Actinomycetes</taxon>
        <taxon>Kitasatosporales</taxon>
        <taxon>Streptomycetaceae</taxon>
        <taxon>Streptomyces</taxon>
    </lineage>
</organism>
<evidence type="ECO:0000313" key="1">
    <source>
        <dbReference type="EMBL" id="OIK28312.1"/>
    </source>
</evidence>